<dbReference type="AlphaFoldDB" id="A0A849KGT0"/>
<protein>
    <submittedName>
        <fullName evidence="1">Uncharacterized protein</fullName>
    </submittedName>
</protein>
<accession>A0A849KGT0</accession>
<evidence type="ECO:0000313" key="2">
    <source>
        <dbReference type="Proteomes" id="UP000552954"/>
    </source>
</evidence>
<proteinExistence type="predicted"/>
<evidence type="ECO:0000313" key="1">
    <source>
        <dbReference type="EMBL" id="NNU44105.1"/>
    </source>
</evidence>
<organism evidence="1 2">
    <name type="scientific">Ramlibacter montanisoli</name>
    <dbReference type="NCBI Taxonomy" id="2732512"/>
    <lineage>
        <taxon>Bacteria</taxon>
        <taxon>Pseudomonadati</taxon>
        <taxon>Pseudomonadota</taxon>
        <taxon>Betaproteobacteria</taxon>
        <taxon>Burkholderiales</taxon>
        <taxon>Comamonadaceae</taxon>
        <taxon>Ramlibacter</taxon>
    </lineage>
</organism>
<comment type="caution">
    <text evidence="1">The sequence shown here is derived from an EMBL/GenBank/DDBJ whole genome shotgun (WGS) entry which is preliminary data.</text>
</comment>
<sequence length="88" mass="9876">MSLRRLRVVGENTRMKTTYSGREGTGPTYEIEADRHGNYTVRLDGKVVKRVSALASYRGKPTWGSRKLEEDAIEDAKKAIEAFRTDAG</sequence>
<gene>
    <name evidence="1" type="ORF">HK415_14480</name>
</gene>
<dbReference type="Proteomes" id="UP000552954">
    <property type="component" value="Unassembled WGS sequence"/>
</dbReference>
<reference evidence="1 2" key="2">
    <citation type="submission" date="2020-06" db="EMBL/GenBank/DDBJ databases">
        <title>Ramlibacter rhizophilus sp. nov., isolated from rhizosphere soil of national flower Mugunghwa from South Korea.</title>
        <authorList>
            <person name="Zheng-Fei Y."/>
            <person name="Huan T."/>
        </authorList>
    </citation>
    <scope>NUCLEOTIDE SEQUENCE [LARGE SCALE GENOMIC DNA]</scope>
    <source>
        <strain evidence="1 2">B156</strain>
    </source>
</reference>
<keyword evidence="2" id="KW-1185">Reference proteome</keyword>
<reference evidence="1 2" key="1">
    <citation type="submission" date="2020-05" db="EMBL/GenBank/DDBJ databases">
        <authorList>
            <person name="Khan S.A."/>
            <person name="Jeon C.O."/>
            <person name="Chun B.H."/>
        </authorList>
    </citation>
    <scope>NUCLEOTIDE SEQUENCE [LARGE SCALE GENOMIC DNA]</scope>
    <source>
        <strain evidence="1 2">B156</strain>
    </source>
</reference>
<dbReference type="RefSeq" id="WP_171560464.1">
    <property type="nucleotide sequence ID" value="NZ_JABFCS010000001.1"/>
</dbReference>
<dbReference type="EMBL" id="JABFCS010000001">
    <property type="protein sequence ID" value="NNU44105.1"/>
    <property type="molecule type" value="Genomic_DNA"/>
</dbReference>
<name>A0A849KGT0_9BURK</name>